<feature type="binding site" evidence="9">
    <location>
        <position position="167"/>
    </location>
    <ligand>
        <name>anthranilate</name>
        <dbReference type="ChEBI" id="CHEBI:16567"/>
        <label>2</label>
    </ligand>
</feature>
<feature type="binding site" evidence="9">
    <location>
        <position position="81"/>
    </location>
    <ligand>
        <name>5-phospho-alpha-D-ribose 1-diphosphate</name>
        <dbReference type="ChEBI" id="CHEBI:58017"/>
    </ligand>
</feature>
<comment type="similarity">
    <text evidence="8">In the C-terminal section; belongs to the anthranilate phosphoribosyltransferase family.</text>
</comment>
<keyword evidence="5 9" id="KW-0822">Tryptophan biosynthesis</keyword>
<dbReference type="GO" id="GO:0000162">
    <property type="term" value="P:L-tryptophan biosynthetic process"/>
    <property type="evidence" value="ECO:0007669"/>
    <property type="project" value="UniProtKB-UniRule"/>
</dbReference>
<dbReference type="InterPro" id="IPR017459">
    <property type="entry name" value="Glycosyl_Trfase_fam3_N_dom"/>
</dbReference>
<feature type="binding site" evidence="9">
    <location>
        <begin position="91"/>
        <end position="94"/>
    </location>
    <ligand>
        <name>5-phospho-alpha-D-ribose 1-diphosphate</name>
        <dbReference type="ChEBI" id="CHEBI:58017"/>
    </ligand>
</feature>
<comment type="subunit">
    <text evidence="9">Homodimer.</text>
</comment>
<dbReference type="Gene3D" id="1.20.970.10">
    <property type="entry name" value="Transferase, Pyrimidine Nucleoside Phosphorylase, Chain C"/>
    <property type="match status" value="1"/>
</dbReference>
<dbReference type="RefSeq" id="WP_149897482.1">
    <property type="nucleotide sequence ID" value="NZ_QRFF01000001.1"/>
</dbReference>
<feature type="binding site" evidence="9">
    <location>
        <begin position="109"/>
        <end position="117"/>
    </location>
    <ligand>
        <name>5-phospho-alpha-D-ribose 1-diphosphate</name>
        <dbReference type="ChEBI" id="CHEBI:58017"/>
    </ligand>
</feature>
<evidence type="ECO:0000256" key="2">
    <source>
        <dbReference type="ARBA" id="ARBA00022605"/>
    </source>
</evidence>
<evidence type="ECO:0000256" key="9">
    <source>
        <dbReference type="HAMAP-Rule" id="MF_00211"/>
    </source>
</evidence>
<evidence type="ECO:0000256" key="3">
    <source>
        <dbReference type="ARBA" id="ARBA00022676"/>
    </source>
</evidence>
<feature type="binding site" evidence="9">
    <location>
        <position position="226"/>
    </location>
    <ligand>
        <name>Mg(2+)</name>
        <dbReference type="ChEBI" id="CHEBI:18420"/>
        <label>1</label>
    </ligand>
</feature>
<feature type="binding site" evidence="9">
    <location>
        <position position="81"/>
    </location>
    <ligand>
        <name>anthranilate</name>
        <dbReference type="ChEBI" id="CHEBI:16567"/>
        <label>1</label>
    </ligand>
</feature>
<evidence type="ECO:0000313" key="12">
    <source>
        <dbReference type="EMBL" id="KAA3504011.1"/>
    </source>
</evidence>
<dbReference type="Pfam" id="PF02885">
    <property type="entry name" value="Glycos_trans_3N"/>
    <property type="match status" value="1"/>
</dbReference>
<keyword evidence="3 9" id="KW-0328">Glycosyltransferase</keyword>
<comment type="function">
    <text evidence="9">Catalyzes the transfer of the phosphoribosyl group of 5-phosphorylribose-1-pyrophosphate (PRPP) to anthranilate to yield N-(5'-phosphoribosyl)-anthranilate (PRA).</text>
</comment>
<evidence type="ECO:0000256" key="1">
    <source>
        <dbReference type="ARBA" id="ARBA00004907"/>
    </source>
</evidence>
<feature type="binding site" evidence="9">
    <location>
        <position position="226"/>
    </location>
    <ligand>
        <name>Mg(2+)</name>
        <dbReference type="ChEBI" id="CHEBI:18420"/>
        <label>2</label>
    </ligand>
</feature>
<dbReference type="Pfam" id="PF00591">
    <property type="entry name" value="Glycos_transf_3"/>
    <property type="match status" value="1"/>
</dbReference>
<dbReference type="EC" id="2.4.2.18" evidence="9"/>
<evidence type="ECO:0000256" key="6">
    <source>
        <dbReference type="ARBA" id="ARBA00023141"/>
    </source>
</evidence>
<comment type="caution">
    <text evidence="9">Lacks conserved residue(s) required for the propagation of feature annotation.</text>
</comment>
<organism evidence="12 13">
    <name type="scientific">Rhizobium rhizogenes</name>
    <name type="common">Agrobacterium rhizogenes</name>
    <dbReference type="NCBI Taxonomy" id="359"/>
    <lineage>
        <taxon>Bacteria</taxon>
        <taxon>Pseudomonadati</taxon>
        <taxon>Pseudomonadota</taxon>
        <taxon>Alphaproteobacteria</taxon>
        <taxon>Hyphomicrobiales</taxon>
        <taxon>Rhizobiaceae</taxon>
        <taxon>Rhizobium/Agrobacterium group</taxon>
        <taxon>Rhizobium</taxon>
    </lineage>
</organism>
<dbReference type="PANTHER" id="PTHR43285:SF2">
    <property type="entry name" value="ANTHRANILATE PHOSPHORIBOSYLTRANSFERASE"/>
    <property type="match status" value="1"/>
</dbReference>
<feature type="binding site" evidence="9">
    <location>
        <position position="112"/>
    </location>
    <ligand>
        <name>anthranilate</name>
        <dbReference type="ChEBI" id="CHEBI:16567"/>
        <label>1</label>
    </ligand>
</feature>
<comment type="similarity">
    <text evidence="9">Belongs to the anthranilate phosphoribosyltransferase family.</text>
</comment>
<keyword evidence="2 9" id="KW-0028">Amino-acid biosynthesis</keyword>
<keyword evidence="9" id="KW-0479">Metal-binding</keyword>
<dbReference type="InterPro" id="IPR000312">
    <property type="entry name" value="Glycosyl_Trfase_fam3"/>
</dbReference>
<keyword evidence="4 9" id="KW-0808">Transferase</keyword>
<reference evidence="12 13" key="1">
    <citation type="submission" date="2018-08" db="EMBL/GenBank/DDBJ databases">
        <title>Crown Gall in kiwifruit.</title>
        <authorList>
            <person name="Visnovsky S.B."/>
            <person name="Pitman A.R."/>
        </authorList>
    </citation>
    <scope>NUCLEOTIDE SEQUENCE [LARGE SCALE GENOMIC DNA]</scope>
    <source>
        <strain evidence="12 13">SBV_302_78_2</strain>
    </source>
</reference>
<dbReference type="FunFam" id="3.40.1030.10:FF:000002">
    <property type="entry name" value="Anthranilate phosphoribosyltransferase"/>
    <property type="match status" value="1"/>
</dbReference>
<dbReference type="EMBL" id="QRFF01000001">
    <property type="protein sequence ID" value="KAA3504011.1"/>
    <property type="molecule type" value="Genomic_DNA"/>
</dbReference>
<feature type="binding site" evidence="9">
    <location>
        <position position="93"/>
    </location>
    <ligand>
        <name>Mg(2+)</name>
        <dbReference type="ChEBI" id="CHEBI:18420"/>
        <label>1</label>
    </ligand>
</feature>
<proteinExistence type="inferred from homology"/>
<feature type="domain" description="Glycosyl transferase family 3 N-terminal" evidence="11">
    <location>
        <begin position="5"/>
        <end position="66"/>
    </location>
</feature>
<dbReference type="PANTHER" id="PTHR43285">
    <property type="entry name" value="ANTHRANILATE PHOSPHORIBOSYLTRANSFERASE"/>
    <property type="match status" value="1"/>
</dbReference>
<dbReference type="GO" id="GO:0005829">
    <property type="term" value="C:cytosol"/>
    <property type="evidence" value="ECO:0007669"/>
    <property type="project" value="TreeGrafter"/>
</dbReference>
<dbReference type="Proteomes" id="UP000473658">
    <property type="component" value="Unassembled WGS sequence"/>
</dbReference>
<dbReference type="InterPro" id="IPR036320">
    <property type="entry name" value="Glycosyl_Trfase_fam3_N_dom_sf"/>
</dbReference>
<keyword evidence="9" id="KW-0460">Magnesium</keyword>
<comment type="caution">
    <text evidence="12">The sequence shown here is derived from an EMBL/GenBank/DDBJ whole genome shotgun (WGS) entry which is preliminary data.</text>
</comment>
<evidence type="ECO:0000256" key="5">
    <source>
        <dbReference type="ARBA" id="ARBA00022822"/>
    </source>
</evidence>
<comment type="catalytic activity">
    <reaction evidence="7 9">
        <text>N-(5-phospho-beta-D-ribosyl)anthranilate + diphosphate = 5-phospho-alpha-D-ribose 1-diphosphate + anthranilate</text>
        <dbReference type="Rhea" id="RHEA:11768"/>
        <dbReference type="ChEBI" id="CHEBI:16567"/>
        <dbReference type="ChEBI" id="CHEBI:18277"/>
        <dbReference type="ChEBI" id="CHEBI:33019"/>
        <dbReference type="ChEBI" id="CHEBI:58017"/>
        <dbReference type="EC" id="2.4.2.18"/>
    </reaction>
</comment>
<evidence type="ECO:0000256" key="8">
    <source>
        <dbReference type="ARBA" id="ARBA00061188"/>
    </source>
</evidence>
<dbReference type="InterPro" id="IPR035902">
    <property type="entry name" value="Nuc_phospho_transferase"/>
</dbReference>
<dbReference type="GO" id="GO:0004048">
    <property type="term" value="F:anthranilate phosphoribosyltransferase activity"/>
    <property type="evidence" value="ECO:0007669"/>
    <property type="project" value="UniProtKB-UniRule"/>
</dbReference>
<dbReference type="NCBIfam" id="TIGR01245">
    <property type="entry name" value="trpD"/>
    <property type="match status" value="1"/>
</dbReference>
<evidence type="ECO:0000259" key="10">
    <source>
        <dbReference type="Pfam" id="PF00591"/>
    </source>
</evidence>
<dbReference type="SUPFAM" id="SSF47648">
    <property type="entry name" value="Nucleoside phosphorylase/phosphoribosyltransferase N-terminal domain"/>
    <property type="match status" value="1"/>
</dbReference>
<keyword evidence="6 9" id="KW-0057">Aromatic amino acid biosynthesis</keyword>
<dbReference type="SUPFAM" id="SSF52418">
    <property type="entry name" value="Nucleoside phosphorylase/phosphoribosyltransferase catalytic domain"/>
    <property type="match status" value="1"/>
</dbReference>
<feature type="binding site" evidence="9">
    <location>
        <position position="89"/>
    </location>
    <ligand>
        <name>5-phospho-alpha-D-ribose 1-diphosphate</name>
        <dbReference type="ChEBI" id="CHEBI:58017"/>
    </ligand>
</feature>
<dbReference type="HAMAP" id="MF_00211">
    <property type="entry name" value="TrpD"/>
    <property type="match status" value="1"/>
</dbReference>
<feature type="binding site" evidence="9">
    <location>
        <position position="121"/>
    </location>
    <ligand>
        <name>5-phospho-alpha-D-ribose 1-diphosphate</name>
        <dbReference type="ChEBI" id="CHEBI:58017"/>
    </ligand>
</feature>
<evidence type="ECO:0000259" key="11">
    <source>
        <dbReference type="Pfam" id="PF02885"/>
    </source>
</evidence>
<dbReference type="AlphaFoldDB" id="A0AA88F368"/>
<evidence type="ECO:0000256" key="4">
    <source>
        <dbReference type="ARBA" id="ARBA00022679"/>
    </source>
</evidence>
<protein>
    <recommendedName>
        <fullName evidence="9">Anthranilate phosphoribosyltransferase</fullName>
        <ecNumber evidence="9">2.4.2.18</ecNumber>
    </recommendedName>
</protein>
<evidence type="ECO:0000313" key="13">
    <source>
        <dbReference type="Proteomes" id="UP000473658"/>
    </source>
</evidence>
<feature type="binding site" evidence="9">
    <location>
        <begin position="84"/>
        <end position="85"/>
    </location>
    <ligand>
        <name>5-phospho-alpha-D-ribose 1-diphosphate</name>
        <dbReference type="ChEBI" id="CHEBI:58017"/>
    </ligand>
</feature>
<feature type="binding site" evidence="9">
    <location>
        <position position="225"/>
    </location>
    <ligand>
        <name>Mg(2+)</name>
        <dbReference type="ChEBI" id="CHEBI:18420"/>
        <label>2</label>
    </ligand>
</feature>
<comment type="cofactor">
    <cofactor evidence="9">
        <name>Mg(2+)</name>
        <dbReference type="ChEBI" id="CHEBI:18420"/>
    </cofactor>
    <text evidence="9">Binds 2 magnesium ions per monomer.</text>
</comment>
<name>A0AA88F368_RHIRH</name>
<dbReference type="Gene3D" id="3.40.1030.10">
    <property type="entry name" value="Nucleoside phosphorylase/phosphoribosyltransferase catalytic domain"/>
    <property type="match status" value="1"/>
</dbReference>
<accession>A0AA88F368</accession>
<gene>
    <name evidence="9 12" type="primary">trpD</name>
    <name evidence="12" type="ORF">DXM27_01570</name>
</gene>
<dbReference type="InterPro" id="IPR005940">
    <property type="entry name" value="Anthranilate_Pribosyl_Tfrase"/>
</dbReference>
<sequence length="347" mass="35706">MAELKPLIARVANGESLNREDARAAFDILMSGEATPSQIGGFLMALRVRGETVDEIVGAVSSMRARMLPVSAPANAIDIVGTGGDGIGTYNISTLASIIVAGTGLPVAKHGNRALSSKSGTADALSALGVKLDIGPDLIARCIAEAGLGFMFAQMHHSAMRHVGPSRVELGTRTIFNLLGPLSNPAGAKRQLLGVFSPRWLTPLAEVLRDLGSESIWVVHGDGMDEVTTTGVTHVAALENGKIRTFDLTPKDFGVDVAAMADLKGGDGIANAAALRDVLSGKRNAYRDISLCNAAAALVIAGKAETLGQAMAIVSEALDSGAAAAALDRLVAVSNEADAAQADHKPE</sequence>
<evidence type="ECO:0000256" key="7">
    <source>
        <dbReference type="ARBA" id="ARBA00052328"/>
    </source>
</evidence>
<dbReference type="GO" id="GO:0000287">
    <property type="term" value="F:magnesium ion binding"/>
    <property type="evidence" value="ECO:0007669"/>
    <property type="project" value="UniProtKB-UniRule"/>
</dbReference>
<comment type="pathway">
    <text evidence="1 9">Amino-acid biosynthesis; L-tryptophan biosynthesis; L-tryptophan from chorismate: step 2/5.</text>
</comment>
<feature type="domain" description="Glycosyl transferase family 3" evidence="10">
    <location>
        <begin position="75"/>
        <end position="323"/>
    </location>
</feature>